<dbReference type="EMBL" id="CP139472">
    <property type="protein sequence ID" value="WPU46570.1"/>
    <property type="molecule type" value="Genomic_DNA"/>
</dbReference>
<evidence type="ECO:0000313" key="2">
    <source>
        <dbReference type="Proteomes" id="UP001322512"/>
    </source>
</evidence>
<name>A0ABZ0T7C7_HALED</name>
<gene>
    <name evidence="1" type="ORF">SR933_15120</name>
</gene>
<evidence type="ECO:0000313" key="1">
    <source>
        <dbReference type="EMBL" id="WPU46570.1"/>
    </source>
</evidence>
<organism evidence="1 2">
    <name type="scientific">Halomonas elongata (strain ATCC 33173 / DSM 2581 / NBRC 15536 / NCIMB 2198 / 1H9)</name>
    <dbReference type="NCBI Taxonomy" id="768066"/>
    <lineage>
        <taxon>Bacteria</taxon>
        <taxon>Pseudomonadati</taxon>
        <taxon>Pseudomonadota</taxon>
        <taxon>Gammaproteobacteria</taxon>
        <taxon>Oceanospirillales</taxon>
        <taxon>Halomonadaceae</taxon>
        <taxon>Halomonas</taxon>
    </lineage>
</organism>
<reference evidence="1 2" key="1">
    <citation type="submission" date="2023-11" db="EMBL/GenBank/DDBJ databases">
        <title>MicrobeMod: A computational toolkit for identifying prokaryotic methylation and restriction-modification with nanopore sequencing.</title>
        <authorList>
            <person name="Crits-Christoph A."/>
            <person name="Kang S.C."/>
            <person name="Lee H."/>
            <person name="Ostrov N."/>
        </authorList>
    </citation>
    <scope>NUCLEOTIDE SEQUENCE [LARGE SCALE GENOMIC DNA]</scope>
    <source>
        <strain evidence="1 2">ATCC 33173</strain>
    </source>
</reference>
<dbReference type="RefSeq" id="WP_041602230.1">
    <property type="nucleotide sequence ID" value="NC_014532.2"/>
</dbReference>
<accession>A0ABZ0T7C7</accession>
<dbReference type="GeneID" id="91011516"/>
<keyword evidence="2" id="KW-1185">Reference proteome</keyword>
<proteinExistence type="predicted"/>
<dbReference type="Proteomes" id="UP001322512">
    <property type="component" value="Chromosome"/>
</dbReference>
<protein>
    <submittedName>
        <fullName evidence="1">Uncharacterized protein</fullName>
    </submittedName>
</protein>
<sequence length="68" mass="7553">MPILHLTDNQFGALKVLVDRGVEELATYLQEGDPRIDGYSDEEVADLRRLEAHDADEIQALLDAVGMT</sequence>